<dbReference type="EMBL" id="PSQE01000004">
    <property type="protein sequence ID" value="RHN62349.1"/>
    <property type="molecule type" value="Genomic_DNA"/>
</dbReference>
<proteinExistence type="predicted"/>
<keyword evidence="1" id="KW-1133">Transmembrane helix</keyword>
<accession>A0A396I9Q7</accession>
<comment type="caution">
    <text evidence="3">The sequence shown here is derived from an EMBL/GenBank/DDBJ whole genome shotgun (WGS) entry which is preliminary data.</text>
</comment>
<evidence type="ECO:0000313" key="3">
    <source>
        <dbReference type="EMBL" id="RHN62349.1"/>
    </source>
</evidence>
<dbReference type="GO" id="GO:0046872">
    <property type="term" value="F:metal ion binding"/>
    <property type="evidence" value="ECO:0007669"/>
    <property type="project" value="InterPro"/>
</dbReference>
<evidence type="ECO:0000313" key="4">
    <source>
        <dbReference type="Proteomes" id="UP000265566"/>
    </source>
</evidence>
<protein>
    <submittedName>
        <fullName evidence="3">Putative Late nodulin</fullName>
    </submittedName>
</protein>
<keyword evidence="1" id="KW-0812">Transmembrane</keyword>
<dbReference type="InterPro" id="IPR009810">
    <property type="entry name" value="Nodulin_late_dom"/>
</dbReference>
<sequence>MRQNMDVILKFVYVMILFLSLFLVVTNVKSFHCHMDYDCYDQITCIIGDVTCLEGSCDCPQDV</sequence>
<feature type="transmembrane region" description="Helical" evidence="1">
    <location>
        <begin position="7"/>
        <end position="25"/>
    </location>
</feature>
<name>A0A396I9Q7_MEDTR</name>
<gene>
    <name evidence="3" type="ORF">MtrunA17_Chr4g0046461</name>
</gene>
<dbReference type="Pfam" id="PF07127">
    <property type="entry name" value="Nodulin_late"/>
    <property type="match status" value="1"/>
</dbReference>
<evidence type="ECO:0000256" key="1">
    <source>
        <dbReference type="SAM" id="Phobius"/>
    </source>
</evidence>
<keyword evidence="1" id="KW-0472">Membrane</keyword>
<reference evidence="4" key="1">
    <citation type="journal article" date="2018" name="Nat. Plants">
        <title>Whole-genome landscape of Medicago truncatula symbiotic genes.</title>
        <authorList>
            <person name="Pecrix Y."/>
            <person name="Staton S.E."/>
            <person name="Sallet E."/>
            <person name="Lelandais-Briere C."/>
            <person name="Moreau S."/>
            <person name="Carrere S."/>
            <person name="Blein T."/>
            <person name="Jardinaud M.F."/>
            <person name="Latrasse D."/>
            <person name="Zouine M."/>
            <person name="Zahm M."/>
            <person name="Kreplak J."/>
            <person name="Mayjonade B."/>
            <person name="Satge C."/>
            <person name="Perez M."/>
            <person name="Cauet S."/>
            <person name="Marande W."/>
            <person name="Chantry-Darmon C."/>
            <person name="Lopez-Roques C."/>
            <person name="Bouchez O."/>
            <person name="Berard A."/>
            <person name="Debelle F."/>
            <person name="Munos S."/>
            <person name="Bendahmane A."/>
            <person name="Berges H."/>
            <person name="Niebel A."/>
            <person name="Buitink J."/>
            <person name="Frugier F."/>
            <person name="Benhamed M."/>
            <person name="Crespi M."/>
            <person name="Gouzy J."/>
            <person name="Gamas P."/>
        </authorList>
    </citation>
    <scope>NUCLEOTIDE SEQUENCE [LARGE SCALE GENOMIC DNA]</scope>
    <source>
        <strain evidence="4">cv. Jemalong A17</strain>
    </source>
</reference>
<dbReference type="Gramene" id="rna24913">
    <property type="protein sequence ID" value="RHN62349.1"/>
    <property type="gene ID" value="gene24913"/>
</dbReference>
<feature type="domain" description="Late nodulin" evidence="2">
    <location>
        <begin position="5"/>
        <end position="57"/>
    </location>
</feature>
<evidence type="ECO:0000259" key="2">
    <source>
        <dbReference type="Pfam" id="PF07127"/>
    </source>
</evidence>
<dbReference type="Proteomes" id="UP000265566">
    <property type="component" value="Chromosome 4"/>
</dbReference>
<dbReference type="AlphaFoldDB" id="A0A396I9Q7"/>
<organism evidence="3 4">
    <name type="scientific">Medicago truncatula</name>
    <name type="common">Barrel medic</name>
    <name type="synonym">Medicago tribuloides</name>
    <dbReference type="NCBI Taxonomy" id="3880"/>
    <lineage>
        <taxon>Eukaryota</taxon>
        <taxon>Viridiplantae</taxon>
        <taxon>Streptophyta</taxon>
        <taxon>Embryophyta</taxon>
        <taxon>Tracheophyta</taxon>
        <taxon>Spermatophyta</taxon>
        <taxon>Magnoliopsida</taxon>
        <taxon>eudicotyledons</taxon>
        <taxon>Gunneridae</taxon>
        <taxon>Pentapetalae</taxon>
        <taxon>rosids</taxon>
        <taxon>fabids</taxon>
        <taxon>Fabales</taxon>
        <taxon>Fabaceae</taxon>
        <taxon>Papilionoideae</taxon>
        <taxon>50 kb inversion clade</taxon>
        <taxon>NPAAA clade</taxon>
        <taxon>Hologalegina</taxon>
        <taxon>IRL clade</taxon>
        <taxon>Trifolieae</taxon>
        <taxon>Medicago</taxon>
    </lineage>
</organism>